<dbReference type="EMBL" id="WJQU01000003">
    <property type="protein sequence ID" value="KAJ6638084.1"/>
    <property type="molecule type" value="Genomic_DNA"/>
</dbReference>
<name>A0A9Q0MV51_9DIPT</name>
<evidence type="ECO:0000313" key="1">
    <source>
        <dbReference type="EMBL" id="KAJ6638084.1"/>
    </source>
</evidence>
<proteinExistence type="predicted"/>
<feature type="non-terminal residue" evidence="1">
    <location>
        <position position="52"/>
    </location>
</feature>
<comment type="caution">
    <text evidence="1">The sequence shown here is derived from an EMBL/GenBank/DDBJ whole genome shotgun (WGS) entry which is preliminary data.</text>
</comment>
<organism evidence="1 2">
    <name type="scientific">Pseudolycoriella hygida</name>
    <dbReference type="NCBI Taxonomy" id="35572"/>
    <lineage>
        <taxon>Eukaryota</taxon>
        <taxon>Metazoa</taxon>
        <taxon>Ecdysozoa</taxon>
        <taxon>Arthropoda</taxon>
        <taxon>Hexapoda</taxon>
        <taxon>Insecta</taxon>
        <taxon>Pterygota</taxon>
        <taxon>Neoptera</taxon>
        <taxon>Endopterygota</taxon>
        <taxon>Diptera</taxon>
        <taxon>Nematocera</taxon>
        <taxon>Sciaroidea</taxon>
        <taxon>Sciaridae</taxon>
        <taxon>Pseudolycoriella</taxon>
    </lineage>
</organism>
<evidence type="ECO:0000313" key="2">
    <source>
        <dbReference type="Proteomes" id="UP001151699"/>
    </source>
</evidence>
<sequence length="52" mass="5882">MPKNNNMTQGDEDLDVESVEEKLTFINGKLVPYDGANLQKKDKKTVETVRSI</sequence>
<dbReference type="AlphaFoldDB" id="A0A9Q0MV51"/>
<reference evidence="1" key="1">
    <citation type="submission" date="2022-07" db="EMBL/GenBank/DDBJ databases">
        <authorList>
            <person name="Trinca V."/>
            <person name="Uliana J.V.C."/>
            <person name="Torres T.T."/>
            <person name="Ward R.J."/>
            <person name="Monesi N."/>
        </authorList>
    </citation>
    <scope>NUCLEOTIDE SEQUENCE</scope>
    <source>
        <strain evidence="1">HSMRA1968</strain>
        <tissue evidence="1">Whole embryos</tissue>
    </source>
</reference>
<dbReference type="Proteomes" id="UP001151699">
    <property type="component" value="Chromosome X"/>
</dbReference>
<keyword evidence="2" id="KW-1185">Reference proteome</keyword>
<gene>
    <name evidence="1" type="ORF">Bhyg_10817</name>
</gene>
<accession>A0A9Q0MV51</accession>
<protein>
    <submittedName>
        <fullName evidence="1">Uncharacterized protein</fullName>
    </submittedName>
</protein>